<accession>A0A3Q3LC29</accession>
<dbReference type="SUPFAM" id="SSF51004">
    <property type="entry name" value="C-terminal (heme d1) domain of cytochrome cd1-nitrite reductase"/>
    <property type="match status" value="1"/>
</dbReference>
<organism evidence="4 5">
    <name type="scientific">Mastacembelus armatus</name>
    <name type="common">zig-zag eel</name>
    <dbReference type="NCBI Taxonomy" id="205130"/>
    <lineage>
        <taxon>Eukaryota</taxon>
        <taxon>Metazoa</taxon>
        <taxon>Chordata</taxon>
        <taxon>Craniata</taxon>
        <taxon>Vertebrata</taxon>
        <taxon>Euteleostomi</taxon>
        <taxon>Actinopterygii</taxon>
        <taxon>Neopterygii</taxon>
        <taxon>Teleostei</taxon>
        <taxon>Neoteleostei</taxon>
        <taxon>Acanthomorphata</taxon>
        <taxon>Anabantaria</taxon>
        <taxon>Synbranchiformes</taxon>
        <taxon>Mastacembelidae</taxon>
        <taxon>Mastacembelus</taxon>
    </lineage>
</organism>
<name>A0A3Q3LC29_9TELE</name>
<keyword evidence="1" id="KW-0853">WD repeat</keyword>
<proteinExistence type="predicted"/>
<evidence type="ECO:0000313" key="5">
    <source>
        <dbReference type="Proteomes" id="UP000261640"/>
    </source>
</evidence>
<dbReference type="Gene3D" id="2.130.10.10">
    <property type="entry name" value="YVTN repeat-like/Quinoprotein amine dehydrogenase"/>
    <property type="match status" value="2"/>
</dbReference>
<feature type="domain" description="NWD1/2-like winged helix-turn-helix" evidence="3">
    <location>
        <begin position="615"/>
        <end position="727"/>
    </location>
</feature>
<dbReference type="InterPro" id="IPR057588">
    <property type="entry name" value="NWD1/2-like_WH"/>
</dbReference>
<dbReference type="GeneTree" id="ENSGT00940000165320"/>
<keyword evidence="2" id="KW-0677">Repeat</keyword>
<dbReference type="PANTHER" id="PTHR19871">
    <property type="entry name" value="BETA TRANSDUCIN-RELATED PROTEIN"/>
    <property type="match status" value="1"/>
</dbReference>
<evidence type="ECO:0000259" key="3">
    <source>
        <dbReference type="Pfam" id="PF25469"/>
    </source>
</evidence>
<dbReference type="SUPFAM" id="SSF50978">
    <property type="entry name" value="WD40 repeat-like"/>
    <property type="match status" value="1"/>
</dbReference>
<reference evidence="4" key="2">
    <citation type="submission" date="2025-09" db="UniProtKB">
        <authorList>
            <consortium name="Ensembl"/>
        </authorList>
    </citation>
    <scope>IDENTIFICATION</scope>
</reference>
<dbReference type="PANTHER" id="PTHR19871:SF29">
    <property type="entry name" value="NACHT AND WD REPEAT DOMAIN-CONTAINING PROTEIN 2-LIKE"/>
    <property type="match status" value="1"/>
</dbReference>
<dbReference type="Ensembl" id="ENSMAMT00000011102.2">
    <property type="protein sequence ID" value="ENSMAMP00000010822.2"/>
    <property type="gene ID" value="ENSMAMG00000007332.2"/>
</dbReference>
<dbReference type="InterPro" id="IPR001680">
    <property type="entry name" value="WD40_rpt"/>
</dbReference>
<evidence type="ECO:0000313" key="4">
    <source>
        <dbReference type="Ensembl" id="ENSMAMP00000010822.2"/>
    </source>
</evidence>
<dbReference type="SUPFAM" id="SSF82171">
    <property type="entry name" value="DPP6 N-terminal domain-like"/>
    <property type="match status" value="1"/>
</dbReference>
<dbReference type="InterPro" id="IPR052752">
    <property type="entry name" value="NACHT-WD_repeat"/>
</dbReference>
<dbReference type="InterPro" id="IPR011048">
    <property type="entry name" value="Haem_d1_sf"/>
</dbReference>
<dbReference type="InterPro" id="IPR036322">
    <property type="entry name" value="WD40_repeat_dom_sf"/>
</dbReference>
<dbReference type="SMART" id="SM00320">
    <property type="entry name" value="WD40"/>
    <property type="match status" value="7"/>
</dbReference>
<dbReference type="STRING" id="205130.ENSMAMP00000010822"/>
<evidence type="ECO:0000256" key="2">
    <source>
        <dbReference type="ARBA" id="ARBA00022737"/>
    </source>
</evidence>
<dbReference type="Proteomes" id="UP000261640">
    <property type="component" value="Unplaced"/>
</dbReference>
<evidence type="ECO:0000256" key="1">
    <source>
        <dbReference type="ARBA" id="ARBA00022574"/>
    </source>
</evidence>
<dbReference type="InterPro" id="IPR015943">
    <property type="entry name" value="WD40/YVTN_repeat-like_dom_sf"/>
</dbReference>
<protein>
    <recommendedName>
        <fullName evidence="3">NWD1/2-like winged helix-turn-helix domain-containing protein</fullName>
    </recommendedName>
</protein>
<sequence length="1719" mass="192647">MRTCAKVFLHNIIGCTKNKVCIYCVQMLINKKQYGKLFLGHLGVFCAHFVFCDQRYVVFVFILCTDSIVERRALRENVFPKLREHCRHTLGLDVRVIDPFESSDPSRWPDVNTRQQLMKECRESSAGPFLLVNKTPGIILPTQVEVSEYQLLLQECQQVGVSTRELERVYQREENTIPPSYCLRPPHRYSCCTQVLTVKRNIHVSLIKSTEASLAVALDADLRFALDNRPDTDIARHCLIYINKVVNAIGERDKNSQLQLLSQSEVKAATSELLAPTDGQLLSELCDNFLPGLITSCQLVVYTTTTECDRRHGYTTARRRCYAESLCQQVYTDLVVLIDSMNALRPRADSHLGDALAREQAEQEELCDILHRFYEFSLHCDSFPKHDPKFFLGTNPDDPGCTTNSRDYKATCSNTTTLEHVSDSNINLCTVPWPDSRGPISGTIKPDISLSELKERFSTILSLLPFPRRTLVLLLDGLDQLENNFGLQIIESLPSPLPPGVKLILTVSSNQTQVLQAIKLHYPQCNPPQCVSKDSETKSGYDCVQLGLADRKQCVKMLASLLSSSGRRVTSGQQALVNQALTSCGLTLYAQLLHVHTSLWRSDLDVTGSSLPNGVHSSISALLDHLEQKHGSSIVARAVSYLTLSRTGLTEAEFVDLLSSDDEVLAEYVQRGETPSSSMRVPQIDVERVLLDLRRFLIRRTVAGSHVLFWMSRHFQLVVAKRYLGTHEARMEIHSEMADYFSGRWGGGSAKPLFVNQKSEPNKDTAEMKIYIDRQLPSQPFVFTSSPKDIGQVNLRKVVELPYHLQRSDRWEELEDKLLMSLRFHQAMVQAGLLWDLVAILEGEESSSQVLLSRERLLLASTLKASACLLQSAPLQLPTVMEADLLPYLEVFPALEGYVREISQERRMRGSGLGLTLCPAPSSVPSIQFLQCNSKPEDVSVTEAAVTECGVVAEIMDDGSAWIWKSYAHGVVQLSLSCEQKELKFAGVKSSGQFMLLSTHCNKLFLWDVTGPEMFLEVKDTLKTEFESIQQTLNKVEGFVARRKLFIWWKGESFVSVFDVSSETLTHFHCLSSVTCLVCSSNGFYMYCGQEEGTVSVFDIETSSLLGTCSNPNHSAVALIILSEDKREMACVDKLGNITLWDVAAQPPRLIKESYTGCKANILNIDYTEESDTLLVCQSQQVTMWDTCDWELWDQFFAPQDRAFSQAVLSQDGHLFLALLDTCTFVLVWRVNTGECILSLETNKQPHTLLKMASDVICITSDGCLTVWDSGMIAAAGTALKMGCGVREVVAEQTGEWFYTSDGSEAVWRWNLEKGFPHAKFLHDGPVEKLRLSPNSIHLVSLSAGEIYVWQTESGQNMLRISGSRATDILITPKSNCGVCVSERGLSRVWNLTRGSIVCSINLYLSDAQVSPESTFLIGHHRGDLLAASLWSGSISKRFSCVESSECVVAFHTLPEFPDFVVVMAASGAVYTWNIAEETVCRHFHLPHMFHCQPRDFHIASTGSYALLSTDNDALNLLDLCQLRLYSLKTEGPVVKVCLGKTGDYAFYICRTTNLEKSGVCYQHSRPVLTVVRLADGERVGRVHLCKNPLTLVVSEQRVFVGFNDGSVGVYSFSDGIISGDESIRCRDNLNNLLKQCPFDRASLRWPLTWGEHANSTQKDPRPEWDSNLKNSSCEVTVCNHRHSHVVCYMLYLAPTFSNSNVVQWPPYKSYSHYNEEKR</sequence>
<dbReference type="InParanoid" id="A0A3Q3LC29"/>
<dbReference type="Pfam" id="PF25469">
    <property type="entry name" value="WHD_NWD1"/>
    <property type="match status" value="1"/>
</dbReference>
<reference evidence="4" key="1">
    <citation type="submission" date="2025-08" db="UniProtKB">
        <authorList>
            <consortium name="Ensembl"/>
        </authorList>
    </citation>
    <scope>IDENTIFICATION</scope>
</reference>
<keyword evidence="5" id="KW-1185">Reference proteome</keyword>